<evidence type="ECO:0000313" key="2">
    <source>
        <dbReference type="EMBL" id="UUY02120.1"/>
    </source>
</evidence>
<keyword evidence="1" id="KW-0175">Coiled coil</keyword>
<organism evidence="2 3">
    <name type="scientific">Svornostia abyssi</name>
    <dbReference type="NCBI Taxonomy" id="2898438"/>
    <lineage>
        <taxon>Bacteria</taxon>
        <taxon>Bacillati</taxon>
        <taxon>Actinomycetota</taxon>
        <taxon>Thermoleophilia</taxon>
        <taxon>Solirubrobacterales</taxon>
        <taxon>Baekduiaceae</taxon>
        <taxon>Svornostia</taxon>
    </lineage>
</organism>
<dbReference type="Proteomes" id="UP001058860">
    <property type="component" value="Chromosome"/>
</dbReference>
<keyword evidence="3" id="KW-1185">Reference proteome</keyword>
<name>A0ABY5PCD9_9ACTN</name>
<proteinExistence type="predicted"/>
<dbReference type="InterPro" id="IPR019219">
    <property type="entry name" value="DUF2130"/>
</dbReference>
<dbReference type="EMBL" id="CP088295">
    <property type="protein sequence ID" value="UUY02120.1"/>
    <property type="molecule type" value="Genomic_DNA"/>
</dbReference>
<protein>
    <submittedName>
        <fullName evidence="2">DUF2130 domain-containing protein</fullName>
    </submittedName>
</protein>
<gene>
    <name evidence="2" type="ORF">LRS13_15505</name>
</gene>
<reference evidence="3" key="1">
    <citation type="submission" date="2021-11" db="EMBL/GenBank/DDBJ databases">
        <title>Cultivation dependent microbiological survey of springs from the worlds oldest radium mine currently devoted to the extraction of radon-saturated water.</title>
        <authorList>
            <person name="Kapinusova G."/>
            <person name="Smrhova T."/>
            <person name="Strejcek M."/>
            <person name="Suman J."/>
            <person name="Jani K."/>
            <person name="Pajer P."/>
            <person name="Uhlik O."/>
        </authorList>
    </citation>
    <scope>NUCLEOTIDE SEQUENCE [LARGE SCALE GENOMIC DNA]</scope>
    <source>
        <strain evidence="3">J379</strain>
    </source>
</reference>
<evidence type="ECO:0000256" key="1">
    <source>
        <dbReference type="SAM" id="Coils"/>
    </source>
</evidence>
<dbReference type="Pfam" id="PF09903">
    <property type="entry name" value="DUF2130"/>
    <property type="match status" value="1"/>
</dbReference>
<dbReference type="RefSeq" id="WP_353862653.1">
    <property type="nucleotide sequence ID" value="NZ_CP088295.1"/>
</dbReference>
<accession>A0ABY5PCD9</accession>
<feature type="coiled-coil region" evidence="1">
    <location>
        <begin position="176"/>
        <end position="223"/>
    </location>
</feature>
<sequence>MLWFFASWKLPSPLPFATVSIRNGRLAIDGLLIDDETVVRLAADSDDASAFVRDALIIGARVLDREQAGTNTDFVKAEFERSARELKDEFTLRAKAVADRLDEKVDETFGPDDGHVIKALAKHFADESSGAVQHKVRAVLTEVATQMREDLRKQLTSDSADNPIVAIQKASLGVMKQNADQQNAHLRAMADKMEAMRVELTQLKAEKEKVQELDAERERGTAKGRTYEEALAEALDDLAAARGDVCEAVGDFGGEGGRKGDVVIAIDACGGPARGRIVFEAKNRRLSKKEALEELDGALKIRGGDYAVLVVPSDEKLPARTNPLREFNGDKLFVAFDPDDGSTLALEVAYGLARARVLQARSETDRVDPDAVRAEVERAQGGMDEVRRIKTQLSNARTGIDNASSIVEAMAQTVRGHLARIDELLAAPDDEADAA</sequence>
<evidence type="ECO:0000313" key="3">
    <source>
        <dbReference type="Proteomes" id="UP001058860"/>
    </source>
</evidence>